<feature type="compositionally biased region" description="Basic and acidic residues" evidence="1">
    <location>
        <begin position="1"/>
        <end position="11"/>
    </location>
</feature>
<evidence type="ECO:0000256" key="1">
    <source>
        <dbReference type="SAM" id="MobiDB-lite"/>
    </source>
</evidence>
<comment type="caution">
    <text evidence="2">The sequence shown here is derived from an EMBL/GenBank/DDBJ whole genome shotgun (WGS) entry which is preliminary data.</text>
</comment>
<feature type="compositionally biased region" description="Basic residues" evidence="1">
    <location>
        <begin position="527"/>
        <end position="545"/>
    </location>
</feature>
<dbReference type="EMBL" id="PGGS01000373">
    <property type="protein sequence ID" value="PNH04615.1"/>
    <property type="molecule type" value="Genomic_DNA"/>
</dbReference>
<proteinExistence type="predicted"/>
<dbReference type="AlphaFoldDB" id="A0A2J7ZWJ2"/>
<feature type="region of interest" description="Disordered" evidence="1">
    <location>
        <begin position="135"/>
        <end position="154"/>
    </location>
</feature>
<accession>A0A2J7ZWJ2</accession>
<name>A0A2J7ZWJ2_9CHLO</name>
<dbReference type="Proteomes" id="UP000236333">
    <property type="component" value="Unassembled WGS sequence"/>
</dbReference>
<keyword evidence="3" id="KW-1185">Reference proteome</keyword>
<feature type="region of interest" description="Disordered" evidence="1">
    <location>
        <begin position="485"/>
        <end position="545"/>
    </location>
</feature>
<feature type="region of interest" description="Disordered" evidence="1">
    <location>
        <begin position="398"/>
        <end position="433"/>
    </location>
</feature>
<feature type="compositionally biased region" description="Basic residues" evidence="1">
    <location>
        <begin position="500"/>
        <end position="509"/>
    </location>
</feature>
<organism evidence="2 3">
    <name type="scientific">Tetrabaena socialis</name>
    <dbReference type="NCBI Taxonomy" id="47790"/>
    <lineage>
        <taxon>Eukaryota</taxon>
        <taxon>Viridiplantae</taxon>
        <taxon>Chlorophyta</taxon>
        <taxon>core chlorophytes</taxon>
        <taxon>Chlorophyceae</taxon>
        <taxon>CS clade</taxon>
        <taxon>Chlamydomonadales</taxon>
        <taxon>Tetrabaenaceae</taxon>
        <taxon>Tetrabaena</taxon>
    </lineage>
</organism>
<gene>
    <name evidence="2" type="ORF">TSOC_009193</name>
</gene>
<feature type="region of interest" description="Disordered" evidence="1">
    <location>
        <begin position="251"/>
        <end position="281"/>
    </location>
</feature>
<protein>
    <submittedName>
        <fullName evidence="2">Uncharacterized protein</fullName>
    </submittedName>
</protein>
<reference evidence="2 3" key="1">
    <citation type="journal article" date="2017" name="Mol. Biol. Evol.">
        <title>The 4-celled Tetrabaena socialis nuclear genome reveals the essential components for genetic control of cell number at the origin of multicellularity in the volvocine lineage.</title>
        <authorList>
            <person name="Featherston J."/>
            <person name="Arakaki Y."/>
            <person name="Hanschen E.R."/>
            <person name="Ferris P.J."/>
            <person name="Michod R.E."/>
            <person name="Olson B.J.S.C."/>
            <person name="Nozaki H."/>
            <person name="Durand P.M."/>
        </authorList>
    </citation>
    <scope>NUCLEOTIDE SEQUENCE [LARGE SCALE GENOMIC DNA]</scope>
    <source>
        <strain evidence="2 3">NIES-571</strain>
    </source>
</reference>
<sequence>MYMRNVVEHQQQRAPAHPDTTGTGPLPPSHSPTARSSALAFSRISSYSASGSDCTTIAPPAPIDIRHGDAAAAAPAAPAPPCETAGPWPSPSMTAVRMTMLRSKVSFSEMNPMHPEYTPRARPSRVSMIRIPAAAQRRAARHPPVMEPPGKAARMQSIADVPALRTPRTVDTIWCTVAYDSMSIRPGTCTLPTCGRAGRGGWPRTSHTRPRSLRSRSTIMRFSARSFSEAASSAAAAASAAGFPATRAAVPLMGRASSRPPRSPRRKRSGEEQQIGAGLSRRRLRYSAAGSGAAGRVSAVAATLRRVKGTTTPAGAGACAVGGAAGCGCATVEASRLPHEVGLEATVAAAAVQHRVGRGAGVRVGGAALGLELVAQPLPRQQLLQVVQEAAGRGVVGGGGGCEAERGVDEEEEPVAAEAPLEEPGPGPAASAWASLPPQALLEEAASLSASELAPREGGASRCREAVASYCGTRPWLPRPWAWLSPPQQDGQPQRGAALVRRRGPGRQRRQPDWRAHQIGHMPAAARGRRCAAARSRKLRMSATP</sequence>
<feature type="region of interest" description="Disordered" evidence="1">
    <location>
        <begin position="1"/>
        <end position="38"/>
    </location>
</feature>
<feature type="compositionally biased region" description="Low complexity" evidence="1">
    <location>
        <begin position="251"/>
        <end position="260"/>
    </location>
</feature>
<evidence type="ECO:0000313" key="3">
    <source>
        <dbReference type="Proteomes" id="UP000236333"/>
    </source>
</evidence>
<evidence type="ECO:0000313" key="2">
    <source>
        <dbReference type="EMBL" id="PNH04615.1"/>
    </source>
</evidence>
<feature type="compositionally biased region" description="Low complexity" evidence="1">
    <location>
        <begin position="416"/>
        <end position="433"/>
    </location>
</feature>